<keyword evidence="1 4" id="KW-0808">Transferase</keyword>
<evidence type="ECO:0000256" key="3">
    <source>
        <dbReference type="ARBA" id="ARBA00022777"/>
    </source>
</evidence>
<sequence length="176" mass="20288">MLFLIIGPPGCGKGTLSKKLIEDSKFIHISTGDILRKESQENQELRNKLSLGEYVSDEFTTKLLLKEIKEDKVCLLDGYPRNLNQIKILEEVIGEPSLVIHLNLKESKSKERILGREDDREDDKEGILNKRFKLYYELTKPVVDYYKKKGKVIEIDASKGKEEVYEEVKGKVKNVM</sequence>
<proteinExistence type="evidence at transcript level"/>
<evidence type="ECO:0000313" key="5">
    <source>
        <dbReference type="EMBL" id="AJA32492.1"/>
    </source>
</evidence>
<name>A0A0N7ABX4_9MICR</name>
<reference evidence="5" key="1">
    <citation type="journal article" date="2015" name="Parasitol. Res.">
        <title>Morphological and molecular characterization of Nosema pernyi, a microsporidian parasite in Antheraea pernyi.</title>
        <authorList>
            <person name="Wang Y."/>
            <person name="Liu W."/>
            <person name="Jiang Y."/>
            <person name="Huang L."/>
            <person name="Irfan M."/>
            <person name="Shi S."/>
            <person name="Yang R."/>
            <person name="Qin L."/>
        </authorList>
    </citation>
    <scope>NUCLEOTIDE SEQUENCE</scope>
</reference>
<dbReference type="PANTHER" id="PTHR23359">
    <property type="entry name" value="NUCLEOTIDE KINASE"/>
    <property type="match status" value="1"/>
</dbReference>
<dbReference type="GO" id="GO:0005524">
    <property type="term" value="F:ATP binding"/>
    <property type="evidence" value="ECO:0007669"/>
    <property type="project" value="InterPro"/>
</dbReference>
<dbReference type="InterPro" id="IPR027417">
    <property type="entry name" value="P-loop_NTPase"/>
</dbReference>
<dbReference type="PRINTS" id="PR00094">
    <property type="entry name" value="ADENYLTKNASE"/>
</dbReference>
<evidence type="ECO:0000256" key="1">
    <source>
        <dbReference type="ARBA" id="ARBA00022679"/>
    </source>
</evidence>
<keyword evidence="3 4" id="KW-0418">Kinase</keyword>
<accession>A0A0N7ABX4</accession>
<dbReference type="EMBL" id="KJ210764">
    <property type="protein sequence ID" value="AJA32492.1"/>
    <property type="molecule type" value="mRNA"/>
</dbReference>
<protein>
    <submittedName>
        <fullName evidence="5">Adenylate kinase</fullName>
    </submittedName>
</protein>
<evidence type="ECO:0000256" key="4">
    <source>
        <dbReference type="RuleBase" id="RU003330"/>
    </source>
</evidence>
<dbReference type="AlphaFoldDB" id="A0A0N7ABX4"/>
<dbReference type="Pfam" id="PF00406">
    <property type="entry name" value="ADK"/>
    <property type="match status" value="1"/>
</dbReference>
<dbReference type="InterPro" id="IPR000850">
    <property type="entry name" value="Adenylat/UMP-CMP_kin"/>
</dbReference>
<dbReference type="Gene3D" id="3.40.50.300">
    <property type="entry name" value="P-loop containing nucleotide triphosphate hydrolases"/>
    <property type="match status" value="1"/>
</dbReference>
<dbReference type="CDD" id="cd01428">
    <property type="entry name" value="ADK"/>
    <property type="match status" value="1"/>
</dbReference>
<dbReference type="HAMAP" id="MF_00235">
    <property type="entry name" value="Adenylate_kinase_Adk"/>
    <property type="match status" value="1"/>
</dbReference>
<dbReference type="GO" id="GO:0006139">
    <property type="term" value="P:nucleobase-containing compound metabolic process"/>
    <property type="evidence" value="ECO:0007669"/>
    <property type="project" value="InterPro"/>
</dbReference>
<comment type="similarity">
    <text evidence="4">Belongs to the adenylate kinase family.</text>
</comment>
<organism evidence="5">
    <name type="scientific">Nosema pernyi</name>
    <dbReference type="NCBI Taxonomy" id="1112939"/>
    <lineage>
        <taxon>Eukaryota</taxon>
        <taxon>Fungi</taxon>
        <taxon>Fungi incertae sedis</taxon>
        <taxon>Microsporidia</taxon>
        <taxon>Nosematidae</taxon>
        <taxon>Nosema</taxon>
    </lineage>
</organism>
<dbReference type="GO" id="GO:0019205">
    <property type="term" value="F:nucleobase-containing compound kinase activity"/>
    <property type="evidence" value="ECO:0007669"/>
    <property type="project" value="InterPro"/>
</dbReference>
<keyword evidence="2" id="KW-0547">Nucleotide-binding</keyword>
<dbReference type="SUPFAM" id="SSF52540">
    <property type="entry name" value="P-loop containing nucleoside triphosphate hydrolases"/>
    <property type="match status" value="1"/>
</dbReference>
<evidence type="ECO:0000256" key="2">
    <source>
        <dbReference type="ARBA" id="ARBA00022741"/>
    </source>
</evidence>